<dbReference type="InterPro" id="IPR014729">
    <property type="entry name" value="Rossmann-like_a/b/a_fold"/>
</dbReference>
<dbReference type="InterPro" id="IPR006015">
    <property type="entry name" value="Universal_stress_UspA"/>
</dbReference>
<reference evidence="3 4" key="1">
    <citation type="journal article" date="2014" name="PLoS Genet.">
        <title>Phylogenetically driven sequencing of extremely halophilic archaea reveals strategies for static and dynamic osmo-response.</title>
        <authorList>
            <person name="Becker E.A."/>
            <person name="Seitzer P.M."/>
            <person name="Tritt A."/>
            <person name="Larsen D."/>
            <person name="Krusor M."/>
            <person name="Yao A.I."/>
            <person name="Wu D."/>
            <person name="Madern D."/>
            <person name="Eisen J.A."/>
            <person name="Darling A.E."/>
            <person name="Facciotti M.T."/>
        </authorList>
    </citation>
    <scope>NUCLEOTIDE SEQUENCE [LARGE SCALE GENOMIC DNA]</scope>
    <source>
        <strain evidence="3 4">DSM 10524</strain>
    </source>
</reference>
<evidence type="ECO:0000313" key="4">
    <source>
        <dbReference type="Proteomes" id="UP000011688"/>
    </source>
</evidence>
<organism evidence="3 4">
    <name type="scientific">Natronococcus amylolyticus DSM 10524</name>
    <dbReference type="NCBI Taxonomy" id="1227497"/>
    <lineage>
        <taxon>Archaea</taxon>
        <taxon>Methanobacteriati</taxon>
        <taxon>Methanobacteriota</taxon>
        <taxon>Stenosarchaea group</taxon>
        <taxon>Halobacteria</taxon>
        <taxon>Halobacteriales</taxon>
        <taxon>Natrialbaceae</taxon>
        <taxon>Natronococcus</taxon>
    </lineage>
</organism>
<dbReference type="Proteomes" id="UP000011688">
    <property type="component" value="Unassembled WGS sequence"/>
</dbReference>
<dbReference type="Gene3D" id="3.40.50.620">
    <property type="entry name" value="HUPs"/>
    <property type="match status" value="1"/>
</dbReference>
<dbReference type="PATRIC" id="fig|1227497.3.peg.3022"/>
<proteinExistence type="inferred from homology"/>
<gene>
    <name evidence="3" type="ORF">C491_14827</name>
</gene>
<evidence type="ECO:0000259" key="2">
    <source>
        <dbReference type="Pfam" id="PF00582"/>
    </source>
</evidence>
<dbReference type="PANTHER" id="PTHR46268">
    <property type="entry name" value="STRESS RESPONSE PROTEIN NHAX"/>
    <property type="match status" value="1"/>
</dbReference>
<dbReference type="InterPro" id="IPR006016">
    <property type="entry name" value="UspA"/>
</dbReference>
<dbReference type="EMBL" id="AOIB01000028">
    <property type="protein sequence ID" value="ELY56231.1"/>
    <property type="molecule type" value="Genomic_DNA"/>
</dbReference>
<dbReference type="RefSeq" id="WP_005557563.1">
    <property type="nucleotide sequence ID" value="NZ_AOIB01000028.1"/>
</dbReference>
<comment type="caution">
    <text evidence="3">The sequence shown here is derived from an EMBL/GenBank/DDBJ whole genome shotgun (WGS) entry which is preliminary data.</text>
</comment>
<dbReference type="eggNOG" id="arCOG02053">
    <property type="taxonomic scope" value="Archaea"/>
</dbReference>
<sequence>MDILIPIDDSEPAMKAVEHAVREYPDADLTLLHVIDPSVGMYGEGGIYAYDSILETRREAADDLLENAAEIAANHDGSVERETVVGSPSNEIVAVTESKDIDHIVIGSHGRSGASRVLLGSVAERVVRRAPVPVTIVR</sequence>
<keyword evidence="4" id="KW-1185">Reference proteome</keyword>
<evidence type="ECO:0000256" key="1">
    <source>
        <dbReference type="ARBA" id="ARBA00008791"/>
    </source>
</evidence>
<dbReference type="PRINTS" id="PR01438">
    <property type="entry name" value="UNVRSLSTRESS"/>
</dbReference>
<dbReference type="CDD" id="cd00293">
    <property type="entry name" value="USP-like"/>
    <property type="match status" value="1"/>
</dbReference>
<dbReference type="Pfam" id="PF00582">
    <property type="entry name" value="Usp"/>
    <property type="match status" value="1"/>
</dbReference>
<protein>
    <submittedName>
        <fullName evidence="3">UspA domain-containing protein</fullName>
    </submittedName>
</protein>
<evidence type="ECO:0000313" key="3">
    <source>
        <dbReference type="EMBL" id="ELY56231.1"/>
    </source>
</evidence>
<feature type="domain" description="UspA" evidence="2">
    <location>
        <begin position="3"/>
        <end position="138"/>
    </location>
</feature>
<accession>L9X436</accession>
<name>L9X436_9EURY</name>
<dbReference type="PANTHER" id="PTHR46268:SF24">
    <property type="entry name" value="UNIVERSAL STRESS PROTEIN"/>
    <property type="match status" value="1"/>
</dbReference>
<comment type="similarity">
    <text evidence="1">Belongs to the universal stress protein A family.</text>
</comment>
<dbReference type="SUPFAM" id="SSF52402">
    <property type="entry name" value="Adenine nucleotide alpha hydrolases-like"/>
    <property type="match status" value="1"/>
</dbReference>
<dbReference type="OrthoDB" id="105697at2157"/>
<dbReference type="AlphaFoldDB" id="L9X436"/>